<keyword evidence="1" id="KW-0812">Transmembrane</keyword>
<evidence type="ECO:0000313" key="2">
    <source>
        <dbReference type="EMBL" id="KAB0679684.1"/>
    </source>
</evidence>
<keyword evidence="1" id="KW-1133">Transmembrane helix</keyword>
<reference evidence="2 3" key="1">
    <citation type="submission" date="2019-09" db="EMBL/GenBank/DDBJ databases">
        <title>YIM 132180 draft genome.</title>
        <authorList>
            <person name="Zhang K."/>
        </authorList>
    </citation>
    <scope>NUCLEOTIDE SEQUENCE [LARGE SCALE GENOMIC DNA]</scope>
    <source>
        <strain evidence="2 3">YIM 132180</strain>
    </source>
</reference>
<name>A0A7V7PP55_9HYPH</name>
<accession>A0A7V7PP55</accession>
<proteinExistence type="predicted"/>
<gene>
    <name evidence="2" type="ORF">F6X38_12770</name>
</gene>
<comment type="caution">
    <text evidence="2">The sequence shown here is derived from an EMBL/GenBank/DDBJ whole genome shotgun (WGS) entry which is preliminary data.</text>
</comment>
<keyword evidence="3" id="KW-1185">Reference proteome</keyword>
<keyword evidence="1" id="KW-0472">Membrane</keyword>
<dbReference type="EMBL" id="VZDO01000009">
    <property type="protein sequence ID" value="KAB0679684.1"/>
    <property type="molecule type" value="Genomic_DNA"/>
</dbReference>
<dbReference type="RefSeq" id="WP_150970207.1">
    <property type="nucleotide sequence ID" value="NZ_VZDO01000009.1"/>
</dbReference>
<dbReference type="AlphaFoldDB" id="A0A7V7PP55"/>
<feature type="transmembrane region" description="Helical" evidence="1">
    <location>
        <begin position="20"/>
        <end position="40"/>
    </location>
</feature>
<organism evidence="2 3">
    <name type="scientific">Plantimonas leprariae</name>
    <dbReference type="NCBI Taxonomy" id="2615207"/>
    <lineage>
        <taxon>Bacteria</taxon>
        <taxon>Pseudomonadati</taxon>
        <taxon>Pseudomonadota</taxon>
        <taxon>Alphaproteobacteria</taxon>
        <taxon>Hyphomicrobiales</taxon>
        <taxon>Aurantimonadaceae</taxon>
        <taxon>Plantimonas</taxon>
    </lineage>
</organism>
<evidence type="ECO:0000256" key="1">
    <source>
        <dbReference type="SAM" id="Phobius"/>
    </source>
</evidence>
<sequence length="90" mass="9852">MLPIVLTNALHRRPWTRRLVLAAGYLGGAVALAYGGLLFWTGSMNDAMESGWWMVGGIAAWHYTAEAQTLSQRERRAALPAVSKPDPIES</sequence>
<evidence type="ECO:0000313" key="3">
    <source>
        <dbReference type="Proteomes" id="UP000432089"/>
    </source>
</evidence>
<protein>
    <submittedName>
        <fullName evidence="2">Uncharacterized protein</fullName>
    </submittedName>
</protein>
<dbReference type="Proteomes" id="UP000432089">
    <property type="component" value="Unassembled WGS sequence"/>
</dbReference>